<name>A0A9D2LCC8_9MICO</name>
<reference evidence="2" key="2">
    <citation type="submission" date="2021-04" db="EMBL/GenBank/DDBJ databases">
        <authorList>
            <person name="Gilroy R."/>
        </authorList>
    </citation>
    <scope>NUCLEOTIDE SEQUENCE</scope>
    <source>
        <strain evidence="2">ChiHjej13B12-24818</strain>
    </source>
</reference>
<comment type="caution">
    <text evidence="2">The sequence shown here is derived from an EMBL/GenBank/DDBJ whole genome shotgun (WGS) entry which is preliminary data.</text>
</comment>
<evidence type="ECO:0000313" key="2">
    <source>
        <dbReference type="EMBL" id="HJB10082.1"/>
    </source>
</evidence>
<evidence type="ECO:0000313" key="3">
    <source>
        <dbReference type="Proteomes" id="UP000823823"/>
    </source>
</evidence>
<organism evidence="2 3">
    <name type="scientific">Candidatus Brachybacterium merdavium</name>
    <dbReference type="NCBI Taxonomy" id="2838513"/>
    <lineage>
        <taxon>Bacteria</taxon>
        <taxon>Bacillati</taxon>
        <taxon>Actinomycetota</taxon>
        <taxon>Actinomycetes</taxon>
        <taxon>Micrococcales</taxon>
        <taxon>Dermabacteraceae</taxon>
        <taxon>Brachybacterium</taxon>
    </lineage>
</organism>
<keyword evidence="1" id="KW-1133">Transmembrane helix</keyword>
<keyword evidence="1" id="KW-0472">Membrane</keyword>
<feature type="transmembrane region" description="Helical" evidence="1">
    <location>
        <begin position="30"/>
        <end position="49"/>
    </location>
</feature>
<sequence>MGIAIIAVGVLVFGLFPVLAWVLTRSPEAALMLLGLPVAVAAGTVMSVVGTRRRVVITPETVSWCAALGPARTVHFGQVRQVEVPTARSGPGTVVLHLLDGRQVQLSAVRMSLSDVSNHADAEYLETARALQQAHASWWWQAGPSLRTG</sequence>
<accession>A0A9D2LCC8</accession>
<dbReference type="Proteomes" id="UP000823823">
    <property type="component" value="Unassembled WGS sequence"/>
</dbReference>
<gene>
    <name evidence="2" type="ORF">H9786_06055</name>
</gene>
<dbReference type="EMBL" id="DWZH01000042">
    <property type="protein sequence ID" value="HJB10082.1"/>
    <property type="molecule type" value="Genomic_DNA"/>
</dbReference>
<proteinExistence type="predicted"/>
<keyword evidence="1" id="KW-0812">Transmembrane</keyword>
<evidence type="ECO:0000256" key="1">
    <source>
        <dbReference type="SAM" id="Phobius"/>
    </source>
</evidence>
<reference evidence="2" key="1">
    <citation type="journal article" date="2021" name="PeerJ">
        <title>Extensive microbial diversity within the chicken gut microbiome revealed by metagenomics and culture.</title>
        <authorList>
            <person name="Gilroy R."/>
            <person name="Ravi A."/>
            <person name="Getino M."/>
            <person name="Pursley I."/>
            <person name="Horton D.L."/>
            <person name="Alikhan N.F."/>
            <person name="Baker D."/>
            <person name="Gharbi K."/>
            <person name="Hall N."/>
            <person name="Watson M."/>
            <person name="Adriaenssens E.M."/>
            <person name="Foster-Nyarko E."/>
            <person name="Jarju S."/>
            <person name="Secka A."/>
            <person name="Antonio M."/>
            <person name="Oren A."/>
            <person name="Chaudhuri R.R."/>
            <person name="La Ragione R."/>
            <person name="Hildebrand F."/>
            <person name="Pallen M.J."/>
        </authorList>
    </citation>
    <scope>NUCLEOTIDE SEQUENCE</scope>
    <source>
        <strain evidence="2">ChiHjej13B12-24818</strain>
    </source>
</reference>
<dbReference type="AlphaFoldDB" id="A0A9D2LCC8"/>
<protein>
    <submittedName>
        <fullName evidence="2">Uncharacterized protein</fullName>
    </submittedName>
</protein>